<dbReference type="Proteomes" id="UP000321485">
    <property type="component" value="Unassembled WGS sequence"/>
</dbReference>
<gene>
    <name evidence="1" type="ORF">ATF69_1232</name>
</gene>
<name>A0A561XTD1_ACIDE</name>
<protein>
    <submittedName>
        <fullName evidence="1">Uncharacterized protein</fullName>
    </submittedName>
</protein>
<dbReference type="AlphaFoldDB" id="A0A561XTD1"/>
<evidence type="ECO:0000313" key="2">
    <source>
        <dbReference type="Proteomes" id="UP000321485"/>
    </source>
</evidence>
<accession>A0A561XTD1</accession>
<comment type="caution">
    <text evidence="1">The sequence shown here is derived from an EMBL/GenBank/DDBJ whole genome shotgun (WGS) entry which is preliminary data.</text>
</comment>
<reference evidence="1 2" key="1">
    <citation type="journal article" date="2015" name="Stand. Genomic Sci.">
        <title>Genomic Encyclopedia of Bacterial and Archaeal Type Strains, Phase III: the genomes of soil and plant-associated and newly described type strains.</title>
        <authorList>
            <person name="Whitman W.B."/>
            <person name="Woyke T."/>
            <person name="Klenk H.P."/>
            <person name="Zhou Y."/>
            <person name="Lilburn T.G."/>
            <person name="Beck B.J."/>
            <person name="De Vos P."/>
            <person name="Vandamme P."/>
            <person name="Eisen J.A."/>
            <person name="Garrity G."/>
            <person name="Hugenholtz P."/>
            <person name="Kyrpides N.C."/>
        </authorList>
    </citation>
    <scope>NUCLEOTIDE SEQUENCE [LARGE SCALE GENOMIC DNA]</scope>
    <source>
        <strain evidence="1 2">DSM 64</strain>
    </source>
</reference>
<evidence type="ECO:0000313" key="1">
    <source>
        <dbReference type="EMBL" id="TWG39362.1"/>
    </source>
</evidence>
<dbReference type="EMBL" id="VJWE01000011">
    <property type="protein sequence ID" value="TWG39362.1"/>
    <property type="molecule type" value="Genomic_DNA"/>
</dbReference>
<organism evidence="1 2">
    <name type="scientific">Acidovorax delafieldii</name>
    <name type="common">Pseudomonas delafieldii</name>
    <dbReference type="NCBI Taxonomy" id="47920"/>
    <lineage>
        <taxon>Bacteria</taxon>
        <taxon>Pseudomonadati</taxon>
        <taxon>Pseudomonadota</taxon>
        <taxon>Betaproteobacteria</taxon>
        <taxon>Burkholderiales</taxon>
        <taxon>Comamonadaceae</taxon>
        <taxon>Acidovorax</taxon>
    </lineage>
</organism>
<sequence length="138" mass="15158">MAVGGSLLALGSLVAVLSRHEALRLARMAQSRAGESICQFARSIDCRRVDTWVVRAVYEELQRSLSVAVAVPLRVTDHLQRDLRLDADDLDDLVVDMAQRSRRSLVDTSANPLFGKVTTVGDLVEFLQAQPRLTNSAV</sequence>
<proteinExistence type="predicted"/>